<dbReference type="Proteomes" id="UP000185674">
    <property type="component" value="Chromosome"/>
</dbReference>
<dbReference type="STRING" id="487316.BEN76_13550"/>
<evidence type="ECO:0000313" key="1">
    <source>
        <dbReference type="EMBL" id="APV36981.1"/>
    </source>
</evidence>
<sequence length="301" mass="35265">MLIKKIAKKLYNFLTSIYFYFQRIYIVNKLRLVSFFSSRKVVDNAPIIISLTSYYKRFDILYLVLESLFQQDYQEDYEIILYLSQEDIDKFGGMPIKVEKLIERGLQVKIVDENIRSYKKVFYVADQNKKKSIITVDDDVYYPSWWLKTMMDSVADNPNTVIAYRGHYILNKENVVLSYREWLSNSNNFFDGQALYSFMPTGTSGVYYPLNALQGLNETKEKFIELCPHADDLWLKYITVINGFKAKRILNKNIHFLILKDGDSLMKINVEDGGNDIQLSNIVNQSQDFINKILSDSKSIH</sequence>
<dbReference type="EMBL" id="CP016896">
    <property type="protein sequence ID" value="APV36981.1"/>
    <property type="molecule type" value="Genomic_DNA"/>
</dbReference>
<evidence type="ECO:0008006" key="3">
    <source>
        <dbReference type="Google" id="ProtNLM"/>
    </source>
</evidence>
<dbReference type="SUPFAM" id="SSF53448">
    <property type="entry name" value="Nucleotide-diphospho-sugar transferases"/>
    <property type="match status" value="1"/>
</dbReference>
<proteinExistence type="predicted"/>
<reference evidence="1 2" key="1">
    <citation type="submission" date="2016-08" db="EMBL/GenBank/DDBJ databases">
        <title>Complete genome sequence of Acinetobacter baylyi strain GFJ2.</title>
        <authorList>
            <person name="Tabata M."/>
            <person name="Kuboki S."/>
            <person name="Gibu N."/>
            <person name="Kinouchi Y."/>
            <person name="Vangnai A."/>
            <person name="Kasai D."/>
            <person name="Fukuda M."/>
        </authorList>
    </citation>
    <scope>NUCLEOTIDE SEQUENCE [LARGE SCALE GENOMIC DNA]</scope>
    <source>
        <strain evidence="1 2">GFJ2</strain>
    </source>
</reference>
<name>A0A1P8EL80_9GAMM</name>
<protein>
    <recommendedName>
        <fullName evidence="3">Glycosyltransferase</fullName>
    </recommendedName>
</protein>
<organism evidence="1 2">
    <name type="scientific">Acinetobacter soli</name>
    <dbReference type="NCBI Taxonomy" id="487316"/>
    <lineage>
        <taxon>Bacteria</taxon>
        <taxon>Pseudomonadati</taxon>
        <taxon>Pseudomonadota</taxon>
        <taxon>Gammaproteobacteria</taxon>
        <taxon>Moraxellales</taxon>
        <taxon>Moraxellaceae</taxon>
        <taxon>Acinetobacter</taxon>
    </lineage>
</organism>
<dbReference type="InterPro" id="IPR029044">
    <property type="entry name" value="Nucleotide-diphossugar_trans"/>
</dbReference>
<dbReference type="RefSeq" id="WP_076033304.1">
    <property type="nucleotide sequence ID" value="NZ_CP016896.1"/>
</dbReference>
<dbReference type="Gene3D" id="3.90.550.10">
    <property type="entry name" value="Spore Coat Polysaccharide Biosynthesis Protein SpsA, Chain A"/>
    <property type="match status" value="1"/>
</dbReference>
<dbReference type="KEGG" id="asol:BEN76_13550"/>
<accession>A0A1P8EL80</accession>
<dbReference type="AlphaFoldDB" id="A0A1P8EL80"/>
<evidence type="ECO:0000313" key="2">
    <source>
        <dbReference type="Proteomes" id="UP000185674"/>
    </source>
</evidence>
<dbReference type="CDD" id="cd00761">
    <property type="entry name" value="Glyco_tranf_GTA_type"/>
    <property type="match status" value="1"/>
</dbReference>
<gene>
    <name evidence="1" type="ORF">BEN76_13550</name>
</gene>